<dbReference type="InterPro" id="IPR013137">
    <property type="entry name" value="Znf_TFIIB"/>
</dbReference>
<dbReference type="PROSITE" id="PS51134">
    <property type="entry name" value="ZF_TFIIB"/>
    <property type="match status" value="1"/>
</dbReference>
<dbReference type="PRINTS" id="PR00685">
    <property type="entry name" value="TIFACTORIIB"/>
</dbReference>
<evidence type="ECO:0000256" key="3">
    <source>
        <dbReference type="ARBA" id="ARBA00013932"/>
    </source>
</evidence>
<dbReference type="CDD" id="cd20551">
    <property type="entry name" value="CYCLIN_TFIIB_rpt1"/>
    <property type="match status" value="1"/>
</dbReference>
<reference evidence="15" key="2">
    <citation type="submission" date="2020-05" db="UniProtKB">
        <authorList>
            <consortium name="EnsemblMetazoa"/>
        </authorList>
    </citation>
    <scope>IDENTIFICATION</scope>
    <source>
        <strain evidence="15">WRAIR2</strain>
    </source>
</reference>
<evidence type="ECO:0000313" key="16">
    <source>
        <dbReference type="Proteomes" id="UP000075884"/>
    </source>
</evidence>
<dbReference type="GO" id="GO:0016251">
    <property type="term" value="F:RNA polymerase II general transcription initiation factor activity"/>
    <property type="evidence" value="ECO:0007669"/>
    <property type="project" value="TreeGrafter"/>
</dbReference>
<dbReference type="Pfam" id="PF00382">
    <property type="entry name" value="TFIIB"/>
    <property type="match status" value="2"/>
</dbReference>
<keyword evidence="5" id="KW-0677">Repeat</keyword>
<dbReference type="EnsemblMetazoa" id="ADIR008532-RA">
    <property type="protein sequence ID" value="ADIR008532-PA"/>
    <property type="gene ID" value="ADIR008532"/>
</dbReference>
<dbReference type="GO" id="GO:0006367">
    <property type="term" value="P:transcription initiation at RNA polymerase II promoter"/>
    <property type="evidence" value="ECO:0007669"/>
    <property type="project" value="TreeGrafter"/>
</dbReference>
<name>A0A182NLK1_9DIPT</name>
<dbReference type="FunFam" id="1.10.472.10:FF:000008">
    <property type="entry name" value="Transcription initiation factor IIB"/>
    <property type="match status" value="1"/>
</dbReference>
<dbReference type="InterPro" id="IPR013763">
    <property type="entry name" value="Cyclin-like_dom"/>
</dbReference>
<evidence type="ECO:0000256" key="10">
    <source>
        <dbReference type="ARBA" id="ARBA00023242"/>
    </source>
</evidence>
<keyword evidence="10" id="KW-0539">Nucleus</keyword>
<evidence type="ECO:0000256" key="2">
    <source>
        <dbReference type="ARBA" id="ARBA00010857"/>
    </source>
</evidence>
<evidence type="ECO:0000256" key="4">
    <source>
        <dbReference type="ARBA" id="ARBA00022723"/>
    </source>
</evidence>
<dbReference type="InterPro" id="IPR023486">
    <property type="entry name" value="TFIIB_CS"/>
</dbReference>
<keyword evidence="8" id="KW-0805">Transcription regulation</keyword>
<dbReference type="SMART" id="SM00385">
    <property type="entry name" value="CYCLIN"/>
    <property type="match status" value="2"/>
</dbReference>
<dbReference type="VEuPathDB" id="VectorBase:ADIR008532"/>
<feature type="domain" description="TFIIB-type" evidence="14">
    <location>
        <begin position="9"/>
        <end position="40"/>
    </location>
</feature>
<dbReference type="Proteomes" id="UP000075884">
    <property type="component" value="Unassembled WGS sequence"/>
</dbReference>
<keyword evidence="6 13" id="KW-0863">Zinc-finger</keyword>
<keyword evidence="16" id="KW-1185">Reference proteome</keyword>
<evidence type="ECO:0000256" key="8">
    <source>
        <dbReference type="ARBA" id="ARBA00023015"/>
    </source>
</evidence>
<keyword evidence="7" id="KW-0862">Zinc</keyword>
<evidence type="ECO:0000256" key="11">
    <source>
        <dbReference type="ARBA" id="ARBA00031706"/>
    </source>
</evidence>
<dbReference type="CDD" id="cd20552">
    <property type="entry name" value="CYCLIN_TFIIB_rpt2"/>
    <property type="match status" value="1"/>
</dbReference>
<evidence type="ECO:0000259" key="14">
    <source>
        <dbReference type="PROSITE" id="PS51134"/>
    </source>
</evidence>
<dbReference type="PANTHER" id="PTHR11618:SF13">
    <property type="entry name" value="TRANSCRIPTION INITIATION FACTOR IIB"/>
    <property type="match status" value="1"/>
</dbReference>
<evidence type="ECO:0000256" key="5">
    <source>
        <dbReference type="ARBA" id="ARBA00022737"/>
    </source>
</evidence>
<keyword evidence="9" id="KW-0804">Transcription</keyword>
<dbReference type="FunFam" id="1.10.472.10:FF:000019">
    <property type="entry name" value="transcription initiation factor IIB"/>
    <property type="match status" value="1"/>
</dbReference>
<proteinExistence type="inferred from homology"/>
<comment type="subcellular location">
    <subcellularLocation>
        <location evidence="1">Nucleus</location>
    </subcellularLocation>
</comment>
<sequence length="307" mass="33628">MNTNINLLNSIHCLYHPAAELLEDHHTGDVVCSICGLVVGDRHIDPSCEWRTFADERTRVDPCRTGSAPDPLLQDGDLSTIMQSSNLGSGGVRSFKKDNATNRKLIAGFGTIVTMAERINASKSTVDLAKIIFKRVHDATDIKHRPIDAKASACLYIACRQEGVPRTFKELCAVSTVGKKDIGRCFKFILKRLSTSLEIITSEDFMSRFCANLNMPMSLQKAATHIAQSAVEMDLVAGRSPISIAAAAIYMASQTSANVLTPSKIEEIAGVASVTIRQSYKLMHPYAVELFPKDFVFFRHVSLLPAP</sequence>
<dbReference type="InterPro" id="IPR000812">
    <property type="entry name" value="TFIIB"/>
</dbReference>
<dbReference type="GO" id="GO:0097550">
    <property type="term" value="C:transcription preinitiation complex"/>
    <property type="evidence" value="ECO:0007669"/>
    <property type="project" value="TreeGrafter"/>
</dbReference>
<reference evidence="16" key="1">
    <citation type="submission" date="2013-03" db="EMBL/GenBank/DDBJ databases">
        <title>The Genome Sequence of Anopheles dirus WRAIR2.</title>
        <authorList>
            <consortium name="The Broad Institute Genomics Platform"/>
            <person name="Neafsey D.E."/>
            <person name="Walton C."/>
            <person name="Walker B."/>
            <person name="Young S.K."/>
            <person name="Zeng Q."/>
            <person name="Gargeya S."/>
            <person name="Fitzgerald M."/>
            <person name="Haas B."/>
            <person name="Abouelleil A."/>
            <person name="Allen A.W."/>
            <person name="Alvarado L."/>
            <person name="Arachchi H.M."/>
            <person name="Berlin A.M."/>
            <person name="Chapman S.B."/>
            <person name="Gainer-Dewar J."/>
            <person name="Goldberg J."/>
            <person name="Griggs A."/>
            <person name="Gujja S."/>
            <person name="Hansen M."/>
            <person name="Howarth C."/>
            <person name="Imamovic A."/>
            <person name="Ireland A."/>
            <person name="Larimer J."/>
            <person name="McCowan C."/>
            <person name="Murphy C."/>
            <person name="Pearson M."/>
            <person name="Poon T.W."/>
            <person name="Priest M."/>
            <person name="Roberts A."/>
            <person name="Saif S."/>
            <person name="Shea T."/>
            <person name="Sisk P."/>
            <person name="Sykes S."/>
            <person name="Wortman J."/>
            <person name="Nusbaum C."/>
            <person name="Birren B."/>
        </authorList>
    </citation>
    <scope>NUCLEOTIDE SEQUENCE [LARGE SCALE GENOMIC DNA]</scope>
    <source>
        <strain evidence="16">WRAIR2</strain>
    </source>
</reference>
<dbReference type="GO" id="GO:0008270">
    <property type="term" value="F:zinc ion binding"/>
    <property type="evidence" value="ECO:0007669"/>
    <property type="project" value="UniProtKB-KW"/>
</dbReference>
<dbReference type="SUPFAM" id="SSF57783">
    <property type="entry name" value="Zinc beta-ribbon"/>
    <property type="match status" value="1"/>
</dbReference>
<dbReference type="GO" id="GO:0017025">
    <property type="term" value="F:TBP-class protein binding"/>
    <property type="evidence" value="ECO:0007669"/>
    <property type="project" value="InterPro"/>
</dbReference>
<accession>A0A182NLK1</accession>
<dbReference type="InterPro" id="IPR013150">
    <property type="entry name" value="TFIIB_cyclin"/>
</dbReference>
<dbReference type="PROSITE" id="PS00782">
    <property type="entry name" value="TFIIB"/>
    <property type="match status" value="1"/>
</dbReference>
<comment type="similarity">
    <text evidence="2">Belongs to the TFIIB family.</text>
</comment>
<dbReference type="STRING" id="7168.A0A182NLK1"/>
<dbReference type="GO" id="GO:0070897">
    <property type="term" value="P:transcription preinitiation complex assembly"/>
    <property type="evidence" value="ECO:0007669"/>
    <property type="project" value="InterPro"/>
</dbReference>
<dbReference type="GO" id="GO:0005634">
    <property type="term" value="C:nucleus"/>
    <property type="evidence" value="ECO:0007669"/>
    <property type="project" value="UniProtKB-SubCell"/>
</dbReference>
<dbReference type="Pfam" id="PF08271">
    <property type="entry name" value="Zn_Ribbon_TF"/>
    <property type="match status" value="1"/>
</dbReference>
<dbReference type="SUPFAM" id="SSF47954">
    <property type="entry name" value="Cyclin-like"/>
    <property type="match status" value="2"/>
</dbReference>
<dbReference type="Gene3D" id="2.20.25.10">
    <property type="match status" value="1"/>
</dbReference>
<protein>
    <recommendedName>
        <fullName evidence="3">Transcription initiation factor IIB</fullName>
    </recommendedName>
    <alternativeName>
        <fullName evidence="11">General transcription factor TFIIB</fullName>
    </alternativeName>
</protein>
<evidence type="ECO:0000256" key="6">
    <source>
        <dbReference type="ARBA" id="ARBA00022771"/>
    </source>
</evidence>
<comment type="function">
    <text evidence="12">General factor that plays a major role in the activation of eukaryotic genes transcribed by RNA polymerase II.</text>
</comment>
<dbReference type="PANTHER" id="PTHR11618">
    <property type="entry name" value="TRANSCRIPTION INITIATION FACTOR IIB-RELATED"/>
    <property type="match status" value="1"/>
</dbReference>
<evidence type="ECO:0000256" key="7">
    <source>
        <dbReference type="ARBA" id="ARBA00022833"/>
    </source>
</evidence>
<dbReference type="InterPro" id="IPR036915">
    <property type="entry name" value="Cyclin-like_sf"/>
</dbReference>
<organism evidence="15 16">
    <name type="scientific">Anopheles dirus</name>
    <dbReference type="NCBI Taxonomy" id="7168"/>
    <lineage>
        <taxon>Eukaryota</taxon>
        <taxon>Metazoa</taxon>
        <taxon>Ecdysozoa</taxon>
        <taxon>Arthropoda</taxon>
        <taxon>Hexapoda</taxon>
        <taxon>Insecta</taxon>
        <taxon>Pterygota</taxon>
        <taxon>Neoptera</taxon>
        <taxon>Endopterygota</taxon>
        <taxon>Diptera</taxon>
        <taxon>Nematocera</taxon>
        <taxon>Culicoidea</taxon>
        <taxon>Culicidae</taxon>
        <taxon>Anophelinae</taxon>
        <taxon>Anopheles</taxon>
    </lineage>
</organism>
<dbReference type="AlphaFoldDB" id="A0A182NLK1"/>
<evidence type="ECO:0000256" key="12">
    <source>
        <dbReference type="ARBA" id="ARBA00056616"/>
    </source>
</evidence>
<evidence type="ECO:0000313" key="15">
    <source>
        <dbReference type="EnsemblMetazoa" id="ADIR008532-PA"/>
    </source>
</evidence>
<evidence type="ECO:0000256" key="9">
    <source>
        <dbReference type="ARBA" id="ARBA00023163"/>
    </source>
</evidence>
<dbReference type="Gene3D" id="1.10.472.10">
    <property type="entry name" value="Cyclin-like"/>
    <property type="match status" value="2"/>
</dbReference>
<evidence type="ECO:0000256" key="13">
    <source>
        <dbReference type="PROSITE-ProRule" id="PRU00469"/>
    </source>
</evidence>
<keyword evidence="4" id="KW-0479">Metal-binding</keyword>
<evidence type="ECO:0000256" key="1">
    <source>
        <dbReference type="ARBA" id="ARBA00004123"/>
    </source>
</evidence>